<organism evidence="1 2">
    <name type="scientific">Phanerochaete sordida</name>
    <dbReference type="NCBI Taxonomy" id="48140"/>
    <lineage>
        <taxon>Eukaryota</taxon>
        <taxon>Fungi</taxon>
        <taxon>Dikarya</taxon>
        <taxon>Basidiomycota</taxon>
        <taxon>Agaricomycotina</taxon>
        <taxon>Agaricomycetes</taxon>
        <taxon>Polyporales</taxon>
        <taxon>Phanerochaetaceae</taxon>
        <taxon>Phanerochaete</taxon>
    </lineage>
</organism>
<keyword evidence="2" id="KW-1185">Reference proteome</keyword>
<name>A0A9P3GR99_9APHY</name>
<proteinExistence type="predicted"/>
<dbReference type="EMBL" id="BPQB01000149">
    <property type="protein sequence ID" value="GJF00386.1"/>
    <property type="molecule type" value="Genomic_DNA"/>
</dbReference>
<comment type="caution">
    <text evidence="1">The sequence shown here is derived from an EMBL/GenBank/DDBJ whole genome shotgun (WGS) entry which is preliminary data.</text>
</comment>
<sequence length="147" mass="16163">MSPSSPSSQGSCQALLANTANRDAMRHPCTIVYVTEALTAHTPLDVRVLSIARMPREPLRLGSTISVFSENGRYIGISRPIRSIRFTDKRWVELGLEPASTDSAAVFLAVPYRPQWCSLPWLAAVAFFFALPFLPAARPEPSLMLSC</sequence>
<evidence type="ECO:0000313" key="1">
    <source>
        <dbReference type="EMBL" id="GJF00386.1"/>
    </source>
</evidence>
<reference evidence="1 2" key="1">
    <citation type="submission" date="2021-08" db="EMBL/GenBank/DDBJ databases">
        <title>Draft Genome Sequence of Phanerochaete sordida strain YK-624.</title>
        <authorList>
            <person name="Mori T."/>
            <person name="Dohra H."/>
            <person name="Suzuki T."/>
            <person name="Kawagishi H."/>
            <person name="Hirai H."/>
        </authorList>
    </citation>
    <scope>NUCLEOTIDE SEQUENCE [LARGE SCALE GENOMIC DNA]</scope>
    <source>
        <strain evidence="1 2">YK-624</strain>
    </source>
</reference>
<accession>A0A9P3GR99</accession>
<gene>
    <name evidence="1" type="ORF">PsYK624_166730</name>
</gene>
<protein>
    <submittedName>
        <fullName evidence="1">Uncharacterized protein</fullName>
    </submittedName>
</protein>
<evidence type="ECO:0000313" key="2">
    <source>
        <dbReference type="Proteomes" id="UP000703269"/>
    </source>
</evidence>
<dbReference type="AlphaFoldDB" id="A0A9P3GR99"/>
<dbReference type="Proteomes" id="UP000703269">
    <property type="component" value="Unassembled WGS sequence"/>
</dbReference>